<protein>
    <submittedName>
        <fullName evidence="4">Peptidoglycan-binding (PGRP) domain of peptidoglycan hydrolases-containing protein</fullName>
    </submittedName>
</protein>
<dbReference type="SUPFAM" id="SSF51445">
    <property type="entry name" value="(Trans)glycosidases"/>
    <property type="match status" value="1"/>
</dbReference>
<keyword evidence="1" id="KW-0472">Membrane</keyword>
<dbReference type="EMBL" id="FNOS01000010">
    <property type="protein sequence ID" value="SDY33707.1"/>
    <property type="molecule type" value="Genomic_DNA"/>
</dbReference>
<sequence length="721" mass="78756">MKGCIFVDEMVLLTQEWVNETYGNHPGYNTIDENGNTGWNTIHALTRALQIELGITNTADNFGAGTLARVRGITPISKNSNTNKNIVKIIQGALYCKGYGPGGVTGTYGSGTERAVTVLQRDMGEDNPSGSVDGKFFKALLSMDAYSLLYGGEESIRTVQQWINKTYIHRKNFFYMPCDGLYSRNTQEALIYAIQYEEGLSDSIANGHFGPSTQSLLPTLQVGDTDGTDNFVRLFQAAMRFNGYDVSFDGQFDAILSSKVKDFQSFTKLTVNGQADFQTWASLLVSTGDPSRDGSACDCITEITPARAETLRQHGYETVGRYLTNVPGGLNKKIQPGELENIFNAGLTVYPIYQTVGRDASHFNEEQGKEDAISAFKAAQDYGFKDGTIIYFAVDFDALGYQISGNIIPYFRSIKQSLNVLGYDYKVGVYGARNVCIQVSEAGHAVSSFVSGMSTGFSGNLGYPLPGNWAFNQISTITIGSGDGQIQIDNNIKSGRDNGASSVSSEVTNNDPSVHSVSSPFAEIQEIYSSESVDTISYSKAYDIKLGRIEGELTGQIIFGDASKGDWDLGVDKAISGDVIDGAINQFINKMMQDGFLPGYREVAEARAELDNKVEGIPSISQIRVSKLDPKLSSEFPYFIMDYLTVEVLRKSASSVYVKEKLTLNDVDWDEDQLRRDGQILILILILAYATSSVGVAAAVLTALYRRVSQVVFGIVKSKLP</sequence>
<dbReference type="Pfam" id="PF08924">
    <property type="entry name" value="Rv2525c_GlyHyd-like"/>
    <property type="match status" value="1"/>
</dbReference>
<feature type="domain" description="Peptidoglycan binding-like" evidence="2">
    <location>
        <begin position="85"/>
        <end position="140"/>
    </location>
</feature>
<feature type="domain" description="Rv2525c-like glycoside hydrolase-like" evidence="3">
    <location>
        <begin position="310"/>
        <end position="492"/>
    </location>
</feature>
<accession>A0A1H3J1M0</accession>
<proteinExistence type="predicted"/>
<keyword evidence="5" id="KW-1185">Reference proteome</keyword>
<reference evidence="4 5" key="1">
    <citation type="submission" date="2016-10" db="EMBL/GenBank/DDBJ databases">
        <authorList>
            <person name="Varghese N."/>
            <person name="Submissions S."/>
        </authorList>
    </citation>
    <scope>NUCLEOTIDE SEQUENCE [LARGE SCALE GENOMIC DNA]</scope>
    <source>
        <strain evidence="4 5">DSM 20748</strain>
    </source>
</reference>
<evidence type="ECO:0000259" key="3">
    <source>
        <dbReference type="Pfam" id="PF08924"/>
    </source>
</evidence>
<evidence type="ECO:0000313" key="5">
    <source>
        <dbReference type="Proteomes" id="UP000198647"/>
    </source>
</evidence>
<dbReference type="Gene3D" id="1.10.101.10">
    <property type="entry name" value="PGBD-like superfamily/PGBD"/>
    <property type="match status" value="2"/>
</dbReference>
<dbReference type="InterPro" id="IPR015020">
    <property type="entry name" value="Rv2525c-like_Glyco_Hydro-like"/>
</dbReference>
<comment type="caution">
    <text evidence="4">The sequence shown here is derived from an EMBL/GenBank/DDBJ whole genome shotgun (WGS) entry which is preliminary data.</text>
</comment>
<evidence type="ECO:0000256" key="1">
    <source>
        <dbReference type="SAM" id="Phobius"/>
    </source>
</evidence>
<dbReference type="InterPro" id="IPR002477">
    <property type="entry name" value="Peptidoglycan-bd-like"/>
</dbReference>
<keyword evidence="1" id="KW-0812">Transmembrane</keyword>
<dbReference type="InterPro" id="IPR036366">
    <property type="entry name" value="PGBDSf"/>
</dbReference>
<keyword evidence="1" id="KW-1133">Transmembrane helix</keyword>
<dbReference type="InterPro" id="IPR017853">
    <property type="entry name" value="GH"/>
</dbReference>
<organism evidence="4 5">
    <name type="scientific">Salimicrobium album</name>
    <dbReference type="NCBI Taxonomy" id="50717"/>
    <lineage>
        <taxon>Bacteria</taxon>
        <taxon>Bacillati</taxon>
        <taxon>Bacillota</taxon>
        <taxon>Bacilli</taxon>
        <taxon>Bacillales</taxon>
        <taxon>Bacillaceae</taxon>
        <taxon>Salimicrobium</taxon>
    </lineage>
</organism>
<feature type="domain" description="Peptidoglycan binding-like" evidence="2">
    <location>
        <begin position="229"/>
        <end position="283"/>
    </location>
</feature>
<feature type="transmembrane region" description="Helical" evidence="1">
    <location>
        <begin position="680"/>
        <end position="705"/>
    </location>
</feature>
<evidence type="ECO:0000259" key="2">
    <source>
        <dbReference type="Pfam" id="PF01471"/>
    </source>
</evidence>
<dbReference type="Pfam" id="PF01471">
    <property type="entry name" value="PG_binding_1"/>
    <property type="match status" value="2"/>
</dbReference>
<dbReference type="GO" id="GO:0016787">
    <property type="term" value="F:hydrolase activity"/>
    <property type="evidence" value="ECO:0007669"/>
    <property type="project" value="UniProtKB-KW"/>
</dbReference>
<keyword evidence="4" id="KW-0378">Hydrolase</keyword>
<gene>
    <name evidence="4" type="ORF">SAMN04488081_2661</name>
</gene>
<dbReference type="SUPFAM" id="SSF47090">
    <property type="entry name" value="PGBD-like"/>
    <property type="match status" value="2"/>
</dbReference>
<evidence type="ECO:0000313" key="4">
    <source>
        <dbReference type="EMBL" id="SDY33707.1"/>
    </source>
</evidence>
<dbReference type="Proteomes" id="UP000198647">
    <property type="component" value="Unassembled WGS sequence"/>
</dbReference>
<dbReference type="Gene3D" id="3.20.20.80">
    <property type="entry name" value="Glycosidases"/>
    <property type="match status" value="1"/>
</dbReference>
<dbReference type="CDD" id="cd06418">
    <property type="entry name" value="GH25_BacA-like"/>
    <property type="match status" value="1"/>
</dbReference>
<dbReference type="InterPro" id="IPR036365">
    <property type="entry name" value="PGBD-like_sf"/>
</dbReference>
<name>A0A1H3J1M0_9BACI</name>